<evidence type="ECO:0000256" key="1">
    <source>
        <dbReference type="SAM" id="MobiDB-lite"/>
    </source>
</evidence>
<evidence type="ECO:0000313" key="4">
    <source>
        <dbReference type="Proteomes" id="UP000006055"/>
    </source>
</evidence>
<accession>I4C8E3</accession>
<reference evidence="4" key="1">
    <citation type="submission" date="2012-06" db="EMBL/GenBank/DDBJ databases">
        <title>Complete sequence of chromosome of Desulfomonile tiedjei DSM 6799.</title>
        <authorList>
            <person name="Lucas S."/>
            <person name="Copeland A."/>
            <person name="Lapidus A."/>
            <person name="Glavina del Rio T."/>
            <person name="Dalin E."/>
            <person name="Tice H."/>
            <person name="Bruce D."/>
            <person name="Goodwin L."/>
            <person name="Pitluck S."/>
            <person name="Peters L."/>
            <person name="Ovchinnikova G."/>
            <person name="Zeytun A."/>
            <person name="Lu M."/>
            <person name="Kyrpides N."/>
            <person name="Mavromatis K."/>
            <person name="Ivanova N."/>
            <person name="Brettin T."/>
            <person name="Detter J.C."/>
            <person name="Han C."/>
            <person name="Larimer F."/>
            <person name="Land M."/>
            <person name="Hauser L."/>
            <person name="Markowitz V."/>
            <person name="Cheng J.-F."/>
            <person name="Hugenholtz P."/>
            <person name="Woyke T."/>
            <person name="Wu D."/>
            <person name="Spring S."/>
            <person name="Schroeder M."/>
            <person name="Brambilla E."/>
            <person name="Klenk H.-P."/>
            <person name="Eisen J.A."/>
        </authorList>
    </citation>
    <scope>NUCLEOTIDE SEQUENCE [LARGE SCALE GENOMIC DNA]</scope>
    <source>
        <strain evidence="4">ATCC 49306 / DSM 6799 / DCB-1</strain>
    </source>
</reference>
<proteinExistence type="predicted"/>
<dbReference type="OrthoDB" id="9790469at2"/>
<dbReference type="CDD" id="cd00198">
    <property type="entry name" value="vWFA"/>
    <property type="match status" value="1"/>
</dbReference>
<dbReference type="Gene3D" id="3.40.50.410">
    <property type="entry name" value="von Willebrand factor, type A domain"/>
    <property type="match status" value="1"/>
</dbReference>
<dbReference type="STRING" id="706587.Desti_3173"/>
<protein>
    <submittedName>
        <fullName evidence="3">Protein containing von Willebrand factor type A (VWA) domain</fullName>
    </submittedName>
</protein>
<sequence>MLSDHETSDAHFSHIPRDSLAGAVILFSRVLKKNGLSISIPAVMDALQGIIHVGIENRDDFKATLRTVFTTRVDEWALFERLFAQFWTEEVSDETGDDGHPEAETDPYQQSSEVEVFPAEAVDSDLREREARNAKPYVIYSPVEILKQQDFKDVSEDFDPRMAQLIREILAPLLRRASRRSRPVRASTALDFRRMFRRNLKYGGELYELPGIAPRQKIRRIVFLCDVSGSMNPYQRFILGFIKELQNLPTKVESFVFATELHRITPYLKRLPFGRALHQISESVRDWSGGTRIGQCLHKFNREWGSLLGASTVLLIHSDGWDRGDTRILEQEISRIHRRAYRVIWINPLLGSASYEPTCRGMRVALPHIDYFLSGHNLLSLERISGTLRGFF</sequence>
<dbReference type="PANTHER" id="PTHR39338">
    <property type="entry name" value="BLL5662 PROTEIN-RELATED"/>
    <property type="match status" value="1"/>
</dbReference>
<dbReference type="InterPro" id="IPR008912">
    <property type="entry name" value="Uncharacterised_CoxE"/>
</dbReference>
<evidence type="ECO:0000313" key="3">
    <source>
        <dbReference type="EMBL" id="AFM25834.1"/>
    </source>
</evidence>
<dbReference type="SMART" id="SM00327">
    <property type="entry name" value="VWA"/>
    <property type="match status" value="1"/>
</dbReference>
<dbReference type="SUPFAM" id="SSF53300">
    <property type="entry name" value="vWA-like"/>
    <property type="match status" value="1"/>
</dbReference>
<dbReference type="eggNOG" id="COG3552">
    <property type="taxonomic scope" value="Bacteria"/>
</dbReference>
<dbReference type="EMBL" id="CP003360">
    <property type="protein sequence ID" value="AFM25834.1"/>
    <property type="molecule type" value="Genomic_DNA"/>
</dbReference>
<dbReference type="InterPro" id="IPR036465">
    <property type="entry name" value="vWFA_dom_sf"/>
</dbReference>
<dbReference type="Proteomes" id="UP000006055">
    <property type="component" value="Chromosome"/>
</dbReference>
<evidence type="ECO:0000259" key="2">
    <source>
        <dbReference type="SMART" id="SM00327"/>
    </source>
</evidence>
<gene>
    <name evidence="3" type="ordered locus">Desti_3173</name>
</gene>
<dbReference type="Pfam" id="PF05762">
    <property type="entry name" value="VWA_CoxE"/>
    <property type="match status" value="1"/>
</dbReference>
<dbReference type="HOGENOM" id="CLU_042261_0_1_7"/>
<dbReference type="RefSeq" id="WP_014810971.1">
    <property type="nucleotide sequence ID" value="NC_018025.1"/>
</dbReference>
<name>I4C8E3_DESTA</name>
<dbReference type="AlphaFoldDB" id="I4C8E3"/>
<keyword evidence="4" id="KW-1185">Reference proteome</keyword>
<feature type="region of interest" description="Disordered" evidence="1">
    <location>
        <begin position="92"/>
        <end position="111"/>
    </location>
</feature>
<dbReference type="InterPro" id="IPR002035">
    <property type="entry name" value="VWF_A"/>
</dbReference>
<dbReference type="PANTHER" id="PTHR39338:SF6">
    <property type="entry name" value="BLL5662 PROTEIN"/>
    <property type="match status" value="1"/>
</dbReference>
<feature type="domain" description="VWFA" evidence="2">
    <location>
        <begin position="218"/>
        <end position="385"/>
    </location>
</feature>
<dbReference type="PIRSF" id="PIRSF010256">
    <property type="entry name" value="CoxE_vWa"/>
    <property type="match status" value="1"/>
</dbReference>
<dbReference type="KEGG" id="dti:Desti_3173"/>
<dbReference type="InterPro" id="IPR011195">
    <property type="entry name" value="UCP010256"/>
</dbReference>
<organism evidence="3 4">
    <name type="scientific">Desulfomonile tiedjei (strain ATCC 49306 / DSM 6799 / DCB-1)</name>
    <dbReference type="NCBI Taxonomy" id="706587"/>
    <lineage>
        <taxon>Bacteria</taxon>
        <taxon>Pseudomonadati</taxon>
        <taxon>Thermodesulfobacteriota</taxon>
        <taxon>Desulfomonilia</taxon>
        <taxon>Desulfomonilales</taxon>
        <taxon>Desulfomonilaceae</taxon>
        <taxon>Desulfomonile</taxon>
    </lineage>
</organism>